<evidence type="ECO:0000313" key="3">
    <source>
        <dbReference type="Proteomes" id="UP000248745"/>
    </source>
</evidence>
<sequence length="174" mass="20022">MTVSMERKSSFLPKIPADKITTRKASGNDYEFFELLTEPLHAEMYSRQNFDFIQELSQGQQLFLSYDYVRMQVMQGGFIQFIQNGYVSLLLPMPGWLTSIGANEMAQLLDDVLKAYVTNIDVLERETTVEEFAQLYDQLPEFAILDEEFNSLDESTIHTMAVYAAAHLEEFVAF</sequence>
<dbReference type="EMBL" id="QKTW01000022">
    <property type="protein sequence ID" value="PZF71708.1"/>
    <property type="molecule type" value="Genomic_DNA"/>
</dbReference>
<evidence type="ECO:0000259" key="1">
    <source>
        <dbReference type="Pfam" id="PF14300"/>
    </source>
</evidence>
<comment type="caution">
    <text evidence="2">The sequence shown here is derived from an EMBL/GenBank/DDBJ whole genome shotgun (WGS) entry which is preliminary data.</text>
</comment>
<dbReference type="InterPro" id="IPR025402">
    <property type="entry name" value="DMP19_C"/>
</dbReference>
<name>A0A2W2AVK1_9BACT</name>
<dbReference type="Gene3D" id="1.20.1420.60">
    <property type="match status" value="1"/>
</dbReference>
<gene>
    <name evidence="2" type="ORF">DN068_16710</name>
</gene>
<accession>A0A2W2AVK1</accession>
<dbReference type="Proteomes" id="UP000248745">
    <property type="component" value="Unassembled WGS sequence"/>
</dbReference>
<keyword evidence="3" id="KW-1185">Reference proteome</keyword>
<dbReference type="OrthoDB" id="6334863at2"/>
<organism evidence="2 3">
    <name type="scientific">Taibaiella soli</name>
    <dbReference type="NCBI Taxonomy" id="1649169"/>
    <lineage>
        <taxon>Bacteria</taxon>
        <taxon>Pseudomonadati</taxon>
        <taxon>Bacteroidota</taxon>
        <taxon>Chitinophagia</taxon>
        <taxon>Chitinophagales</taxon>
        <taxon>Chitinophagaceae</taxon>
        <taxon>Taibaiella</taxon>
    </lineage>
</organism>
<proteinExistence type="predicted"/>
<dbReference type="Pfam" id="PF14300">
    <property type="entry name" value="DMP19"/>
    <property type="match status" value="1"/>
</dbReference>
<evidence type="ECO:0000313" key="2">
    <source>
        <dbReference type="EMBL" id="PZF71708.1"/>
    </source>
</evidence>
<feature type="domain" description="DNA mimic protein DMP19 C-terminal" evidence="1">
    <location>
        <begin position="55"/>
        <end position="167"/>
    </location>
</feature>
<dbReference type="AlphaFoldDB" id="A0A2W2AVK1"/>
<reference evidence="2 3" key="1">
    <citation type="submission" date="2018-06" db="EMBL/GenBank/DDBJ databases">
        <title>Mucibacter soli gen. nov., sp. nov., a new member of the family Chitinophagaceae producing mucin.</title>
        <authorList>
            <person name="Kim M.-K."/>
            <person name="Park S."/>
            <person name="Kim T.-S."/>
            <person name="Joung Y."/>
            <person name="Han J.-H."/>
            <person name="Kim S.B."/>
        </authorList>
    </citation>
    <scope>NUCLEOTIDE SEQUENCE [LARGE SCALE GENOMIC DNA]</scope>
    <source>
        <strain evidence="2 3">R1-15</strain>
    </source>
</reference>
<protein>
    <recommendedName>
        <fullName evidence="1">DNA mimic protein DMP19 C-terminal domain-containing protein</fullName>
    </recommendedName>
</protein>